<feature type="domain" description="Pericentrin/AKAP-450 centrosomal targeting" evidence="8">
    <location>
        <begin position="1345"/>
        <end position="1410"/>
    </location>
</feature>
<evidence type="ECO:0000259" key="8">
    <source>
        <dbReference type="Pfam" id="PF10495"/>
    </source>
</evidence>
<evidence type="ECO:0000313" key="9">
    <source>
        <dbReference type="EMBL" id="CEQ43145.1"/>
    </source>
</evidence>
<dbReference type="GO" id="GO:0005815">
    <property type="term" value="C:microtubule organizing center"/>
    <property type="evidence" value="ECO:0007669"/>
    <property type="project" value="UniProtKB-SubCell"/>
</dbReference>
<feature type="compositionally biased region" description="Polar residues" evidence="7">
    <location>
        <begin position="270"/>
        <end position="288"/>
    </location>
</feature>
<evidence type="ECO:0000256" key="6">
    <source>
        <dbReference type="SAM" id="Coils"/>
    </source>
</evidence>
<evidence type="ECO:0000256" key="4">
    <source>
        <dbReference type="ARBA" id="ARBA00023054"/>
    </source>
</evidence>
<feature type="coiled-coil region" evidence="6">
    <location>
        <begin position="480"/>
        <end position="514"/>
    </location>
</feature>
<feature type="compositionally biased region" description="Basic and acidic residues" evidence="7">
    <location>
        <begin position="187"/>
        <end position="198"/>
    </location>
</feature>
<keyword evidence="2" id="KW-0963">Cytoplasm</keyword>
<feature type="region of interest" description="Disordered" evidence="7">
    <location>
        <begin position="270"/>
        <end position="429"/>
    </location>
</feature>
<feature type="compositionally biased region" description="Low complexity" evidence="7">
    <location>
        <begin position="32"/>
        <end position="46"/>
    </location>
</feature>
<evidence type="ECO:0000256" key="3">
    <source>
        <dbReference type="ARBA" id="ARBA00022553"/>
    </source>
</evidence>
<dbReference type="InterPro" id="IPR051002">
    <property type="entry name" value="UBA_autophagy_assoc_protein"/>
</dbReference>
<evidence type="ECO:0000256" key="1">
    <source>
        <dbReference type="ARBA" id="ARBA00004267"/>
    </source>
</evidence>
<feature type="region of interest" description="Disordered" evidence="7">
    <location>
        <begin position="27"/>
        <end position="240"/>
    </location>
</feature>
<feature type="coiled-coil region" evidence="6">
    <location>
        <begin position="1158"/>
        <end position="1216"/>
    </location>
</feature>
<feature type="compositionally biased region" description="Low complexity" evidence="7">
    <location>
        <begin position="88"/>
        <end position="114"/>
    </location>
</feature>
<accession>A0A0D6EU83</accession>
<evidence type="ECO:0000256" key="5">
    <source>
        <dbReference type="ARBA" id="ARBA00023212"/>
    </source>
</evidence>
<feature type="coiled-coil region" evidence="6">
    <location>
        <begin position="576"/>
        <end position="865"/>
    </location>
</feature>
<evidence type="ECO:0000256" key="7">
    <source>
        <dbReference type="SAM" id="MobiDB-lite"/>
    </source>
</evidence>
<protein>
    <submittedName>
        <fullName evidence="9">SPOSA6832_05044-mRNA-1:cds</fullName>
    </submittedName>
</protein>
<feature type="compositionally biased region" description="Low complexity" evidence="7">
    <location>
        <begin position="419"/>
        <end position="429"/>
    </location>
</feature>
<dbReference type="InterPro" id="IPR019528">
    <property type="entry name" value="PACT_domain"/>
</dbReference>
<dbReference type="PANTHER" id="PTHR31915">
    <property type="entry name" value="SKICH DOMAIN-CONTAINING PROTEIN"/>
    <property type="match status" value="1"/>
</dbReference>
<gene>
    <name evidence="9" type="primary">SPOSA6832_05044</name>
</gene>
<feature type="coiled-coil region" evidence="6">
    <location>
        <begin position="1039"/>
        <end position="1108"/>
    </location>
</feature>
<comment type="subcellular location">
    <subcellularLocation>
        <location evidence="1">Cytoplasm</location>
        <location evidence="1">Cytoskeleton</location>
        <location evidence="1">Microtubule organizing center</location>
    </subcellularLocation>
</comment>
<dbReference type="OrthoDB" id="2020852at2759"/>
<feature type="coiled-coil region" evidence="6">
    <location>
        <begin position="1287"/>
        <end position="1314"/>
    </location>
</feature>
<keyword evidence="5" id="KW-0206">Cytoskeleton</keyword>
<feature type="coiled-coil region" evidence="6">
    <location>
        <begin position="898"/>
        <end position="963"/>
    </location>
</feature>
<keyword evidence="4 6" id="KW-0175">Coiled coil</keyword>
<evidence type="ECO:0000313" key="10">
    <source>
        <dbReference type="Proteomes" id="UP000243876"/>
    </source>
</evidence>
<dbReference type="Proteomes" id="UP000243876">
    <property type="component" value="Unassembled WGS sequence"/>
</dbReference>
<dbReference type="Pfam" id="PF10495">
    <property type="entry name" value="PACT_coil_coil"/>
    <property type="match status" value="1"/>
</dbReference>
<feature type="compositionally biased region" description="Acidic residues" evidence="7">
    <location>
        <begin position="212"/>
        <end position="228"/>
    </location>
</feature>
<reference evidence="10" key="1">
    <citation type="submission" date="2015-02" db="EMBL/GenBank/DDBJ databases">
        <authorList>
            <person name="Gon?alves P."/>
        </authorList>
    </citation>
    <scope>NUCLEOTIDE SEQUENCE [LARGE SCALE GENOMIC DNA]</scope>
</reference>
<dbReference type="GO" id="GO:0005737">
    <property type="term" value="C:cytoplasm"/>
    <property type="evidence" value="ECO:0007669"/>
    <property type="project" value="UniProtKB-ARBA"/>
</dbReference>
<sequence length="1460" mass="161368">MNTNPFRHQSALFHPETPSRVLRRIEDLNQQSLPELPGLPSEELTSFSEDGDSTVAHSPAQRKPASPLLSHTRANSPASHQLPPPTPYTSTPASSTLYQRSQSTIIPSTSSTRHSANDTTATIGPTRRLQEDRPAGMRRGGRTTPTQGDSFEEGPSFEDNMSEIVKARSLEEEREDMLVLSGSGGENSDRDAADRRVTELSALPSAQLEMQETTEDTSNDPSTGDEDSSMPRQHPLDLLGPLEPVALSPVCSASSYMRLRSTEMLPSQFLTAKAPSPTQKQILPSTLSPLRERSVNTSSVASPELGRHSSPHPSLHSMQSFPSDMTPSRTSEKVPSTSLTPNSAATPRLDSPLSPVDLNADPSTPSFNQSAAQRRANHLLTTLRSTAKPRFVRGTPHPAQSARKASLSSPHTKDDDRSSSSFASDHSSNDLTTYYHKANASLPSGGSADVGGATTAGSRFNGAKLNAYLHSLNTHLTDENQQLVKTLKRTTKDVERWQNETRRLEDTIREMSVAGGISVNVSDARGWSRTRSIEAEADEENEGSRVETLGRELEGLVDGQRRIRGLQDQLGDQLGGMDAAARIRELEEDVERAERHLVEKDQEIARLRDQVVSNPNAGTGDDSERSALVQDLQQEVFDLKDALNAAANDRDVAQGDLAKLQADFTAAGEASEKDFATLQARIDELLLELQDKDAEVEGVKQQMVDQENEFAEKMEELEQELCRVMEEQEAKVEAARKELEAKQKEDDVARKQEKETLERVKAERDALERRLEKEGKDLDEEVERQVSSLKRDVEARDDELNRMQTELAAAEDRVSELEKAVSGVNALRHEIVQKDEEIQQLEGALDESANQLLQNEDDLAALRSQLASEKQINSSLSAQISQLSLTKAKSPLGNEAYNRSKDEVIASLEEELEEARKELVQLKEQLAANANENRSTELRDLEIKNLETSKADLEDRVKTLRQQVSMQFSPNKTPDKSWLLRPLPSVKTPKTPGQFLSHVNDIADCSGTSIADRLPPLQLSAWSPGTTGNETISPLLAQIHELEQVVERLQLQLADANAQIDNKLDRLEAAGSSTISLARQLSAAQARIAKLEEQLERLLGENGSLERVRARLAKIHCPDCQVSFDANKVVQLRVDRSDISFSDSSFQAPAGGSLRSTLASVNAKLDELRVENDVLKGQAATSEELAREKAKLMERNEALQRDLKHARDEITVLETDLRADRSRLRTLTNNQALANKGKTVLESRLAAAEVADLNRVRQDAVSLGLDLAAVRRERDEMAKQRAEGGEVVKVREELAAAKRRVELLEQQLSEHACSGTDPKTIADLQARHKQEAKGLLILVRQLKLRVNREVDFRQQAGLQKTYLSNVVQEKQATIDSIMSQLELPLPSVATSKVTFRSAALAISAISRLRFDFSFTHTTISRADDSNARSRLSREWEGLSVPKKRLREQAYPDVRGRAFPT</sequence>
<dbReference type="PANTHER" id="PTHR31915:SF6">
    <property type="entry name" value="SKICH DOMAIN-CONTAINING PROTEIN"/>
    <property type="match status" value="1"/>
</dbReference>
<name>A0A0D6EU83_SPOSA</name>
<proteinExistence type="predicted"/>
<dbReference type="EMBL" id="CENE01000053">
    <property type="protein sequence ID" value="CEQ43145.1"/>
    <property type="molecule type" value="Genomic_DNA"/>
</dbReference>
<feature type="compositionally biased region" description="Polar residues" evidence="7">
    <location>
        <begin position="316"/>
        <end position="345"/>
    </location>
</feature>
<keyword evidence="10" id="KW-1185">Reference proteome</keyword>
<evidence type="ECO:0000256" key="2">
    <source>
        <dbReference type="ARBA" id="ARBA00022490"/>
    </source>
</evidence>
<keyword evidence="3" id="KW-0597">Phosphoprotein</keyword>
<feature type="compositionally biased region" description="Polar residues" evidence="7">
    <location>
        <begin position="361"/>
        <end position="372"/>
    </location>
</feature>
<organism evidence="9 10">
    <name type="scientific">Sporidiobolus salmonicolor</name>
    <name type="common">Yeast-like fungus</name>
    <name type="synonym">Sporobolomyces salmonicolor</name>
    <dbReference type="NCBI Taxonomy" id="5005"/>
    <lineage>
        <taxon>Eukaryota</taxon>
        <taxon>Fungi</taxon>
        <taxon>Dikarya</taxon>
        <taxon>Basidiomycota</taxon>
        <taxon>Pucciniomycotina</taxon>
        <taxon>Microbotryomycetes</taxon>
        <taxon>Sporidiobolales</taxon>
        <taxon>Sporidiobolaceae</taxon>
        <taxon>Sporobolomyces</taxon>
    </lineage>
</organism>